<dbReference type="InterPro" id="IPR020806">
    <property type="entry name" value="PKS_PP-bd"/>
</dbReference>
<gene>
    <name evidence="4" type="ORF">ACFFH7_14310</name>
</gene>
<evidence type="ECO:0000256" key="2">
    <source>
        <dbReference type="ARBA" id="ARBA00022553"/>
    </source>
</evidence>
<feature type="domain" description="Carrier" evidence="3">
    <location>
        <begin position="4"/>
        <end position="81"/>
    </location>
</feature>
<evidence type="ECO:0000313" key="4">
    <source>
        <dbReference type="EMBL" id="MFC0542666.1"/>
    </source>
</evidence>
<dbReference type="Pfam" id="PF00550">
    <property type="entry name" value="PP-binding"/>
    <property type="match status" value="1"/>
</dbReference>
<comment type="caution">
    <text evidence="4">The sequence shown here is derived from an EMBL/GenBank/DDBJ whole genome shotgun (WGS) entry which is preliminary data.</text>
</comment>
<dbReference type="SUPFAM" id="SSF47336">
    <property type="entry name" value="ACP-like"/>
    <property type="match status" value="1"/>
</dbReference>
<reference evidence="4 5" key="1">
    <citation type="submission" date="2024-09" db="EMBL/GenBank/DDBJ databases">
        <authorList>
            <person name="Sun Q."/>
            <person name="Mori K."/>
        </authorList>
    </citation>
    <scope>NUCLEOTIDE SEQUENCE [LARGE SCALE GENOMIC DNA]</scope>
    <source>
        <strain evidence="4 5">TBRC 1432</strain>
    </source>
</reference>
<organism evidence="4 5">
    <name type="scientific">Kutzneria chonburiensis</name>
    <dbReference type="NCBI Taxonomy" id="1483604"/>
    <lineage>
        <taxon>Bacteria</taxon>
        <taxon>Bacillati</taxon>
        <taxon>Actinomycetota</taxon>
        <taxon>Actinomycetes</taxon>
        <taxon>Pseudonocardiales</taxon>
        <taxon>Pseudonocardiaceae</taxon>
        <taxon>Kutzneria</taxon>
    </lineage>
</organism>
<dbReference type="Gene3D" id="1.10.1200.10">
    <property type="entry name" value="ACP-like"/>
    <property type="match status" value="1"/>
</dbReference>
<keyword evidence="5" id="KW-1185">Reference proteome</keyword>
<dbReference type="InterPro" id="IPR006162">
    <property type="entry name" value="Ppantetheine_attach_site"/>
</dbReference>
<evidence type="ECO:0000313" key="5">
    <source>
        <dbReference type="Proteomes" id="UP001589810"/>
    </source>
</evidence>
<name>A0ABV6MS67_9PSEU</name>
<protein>
    <submittedName>
        <fullName evidence="4">Acyl carrier protein</fullName>
    </submittedName>
</protein>
<evidence type="ECO:0000256" key="1">
    <source>
        <dbReference type="ARBA" id="ARBA00022450"/>
    </source>
</evidence>
<proteinExistence type="predicted"/>
<dbReference type="EMBL" id="JBHLUD010000004">
    <property type="protein sequence ID" value="MFC0542666.1"/>
    <property type="molecule type" value="Genomic_DNA"/>
</dbReference>
<sequence>MMRFALADLARLLVACAGGDHPVDLDGSDADEPFTELGYDSLALLDLAGRVQREYGVAIPDDALGEMPTPRAAVAYINARLAGVA</sequence>
<dbReference type="Proteomes" id="UP001589810">
    <property type="component" value="Unassembled WGS sequence"/>
</dbReference>
<dbReference type="PROSITE" id="PS50075">
    <property type="entry name" value="CARRIER"/>
    <property type="match status" value="1"/>
</dbReference>
<accession>A0ABV6MS67</accession>
<dbReference type="InterPro" id="IPR009081">
    <property type="entry name" value="PP-bd_ACP"/>
</dbReference>
<evidence type="ECO:0000259" key="3">
    <source>
        <dbReference type="PROSITE" id="PS50075"/>
    </source>
</evidence>
<dbReference type="RefSeq" id="WP_273941082.1">
    <property type="nucleotide sequence ID" value="NZ_CP097263.1"/>
</dbReference>
<dbReference type="PROSITE" id="PS00012">
    <property type="entry name" value="PHOSPHOPANTETHEINE"/>
    <property type="match status" value="1"/>
</dbReference>
<dbReference type="SMART" id="SM00823">
    <property type="entry name" value="PKS_PP"/>
    <property type="match status" value="1"/>
</dbReference>
<keyword evidence="1" id="KW-0596">Phosphopantetheine</keyword>
<dbReference type="InterPro" id="IPR036736">
    <property type="entry name" value="ACP-like_sf"/>
</dbReference>
<keyword evidence="2" id="KW-0597">Phosphoprotein</keyword>